<dbReference type="Gene3D" id="2.60.200.60">
    <property type="match status" value="1"/>
</dbReference>
<evidence type="ECO:0000256" key="1">
    <source>
        <dbReference type="SAM" id="MobiDB-lite"/>
    </source>
</evidence>
<dbReference type="InterPro" id="IPR008727">
    <property type="entry name" value="PAAR_motif"/>
</dbReference>
<evidence type="ECO:0000313" key="2">
    <source>
        <dbReference type="EMBL" id="GAF82300.1"/>
    </source>
</evidence>
<dbReference type="EMBL" id="BARS01002173">
    <property type="protein sequence ID" value="GAF82300.1"/>
    <property type="molecule type" value="Genomic_DNA"/>
</dbReference>
<evidence type="ECO:0008006" key="3">
    <source>
        <dbReference type="Google" id="ProtNLM"/>
    </source>
</evidence>
<reference evidence="2" key="1">
    <citation type="journal article" date="2014" name="Front. Microbiol.">
        <title>High frequency of phylogenetically diverse reductive dehalogenase-homologous genes in deep subseafloor sedimentary metagenomes.</title>
        <authorList>
            <person name="Kawai M."/>
            <person name="Futagami T."/>
            <person name="Toyoda A."/>
            <person name="Takaki Y."/>
            <person name="Nishi S."/>
            <person name="Hori S."/>
            <person name="Arai W."/>
            <person name="Tsubouchi T."/>
            <person name="Morono Y."/>
            <person name="Uchiyama I."/>
            <person name="Ito T."/>
            <person name="Fujiyama A."/>
            <person name="Inagaki F."/>
            <person name="Takami H."/>
        </authorList>
    </citation>
    <scope>NUCLEOTIDE SEQUENCE</scope>
    <source>
        <strain evidence="2">Expedition CK06-06</strain>
    </source>
</reference>
<organism evidence="2">
    <name type="scientific">marine sediment metagenome</name>
    <dbReference type="NCBI Taxonomy" id="412755"/>
    <lineage>
        <taxon>unclassified sequences</taxon>
        <taxon>metagenomes</taxon>
        <taxon>ecological metagenomes</taxon>
    </lineage>
</organism>
<dbReference type="Pfam" id="PF05488">
    <property type="entry name" value="PAAR_motif"/>
    <property type="match status" value="1"/>
</dbReference>
<feature type="region of interest" description="Disordered" evidence="1">
    <location>
        <begin position="73"/>
        <end position="96"/>
    </location>
</feature>
<sequence length="96" mass="9132">MAKVARLGDPFSCGDTIAGASGNVYANGIPLARDTDPTTGDPCGAGPTTIDGGAATVTANGLAVALVETPLKPHSCPSSSPHGGSISAGSPNVTAA</sequence>
<gene>
    <name evidence="2" type="ORF">S01H1_04080</name>
</gene>
<accession>X0U1H7</accession>
<name>X0U1H7_9ZZZZ</name>
<protein>
    <recommendedName>
        <fullName evidence="3">PAAR repeat-containing protein</fullName>
    </recommendedName>
</protein>
<dbReference type="AlphaFoldDB" id="X0U1H7"/>
<proteinExistence type="predicted"/>
<comment type="caution">
    <text evidence="2">The sequence shown here is derived from an EMBL/GenBank/DDBJ whole genome shotgun (WGS) entry which is preliminary data.</text>
</comment>